<organism evidence="3 4">
    <name type="scientific">Pelosinus fermentans JBW45</name>
    <dbReference type="NCBI Taxonomy" id="1192197"/>
    <lineage>
        <taxon>Bacteria</taxon>
        <taxon>Bacillati</taxon>
        <taxon>Bacillota</taxon>
        <taxon>Negativicutes</taxon>
        <taxon>Selenomonadales</taxon>
        <taxon>Sporomusaceae</taxon>
        <taxon>Pelosinus</taxon>
    </lineage>
</organism>
<dbReference type="PROSITE" id="PS50968">
    <property type="entry name" value="BIOTINYL_LIPOYL"/>
    <property type="match status" value="1"/>
</dbReference>
<accession>I9NR74</accession>
<evidence type="ECO:0000259" key="2">
    <source>
        <dbReference type="PROSITE" id="PS50968"/>
    </source>
</evidence>
<dbReference type="OrthoDB" id="9812676at2"/>
<proteinExistence type="predicted"/>
<protein>
    <submittedName>
        <fullName evidence="3">Biotin/lipoyl attachment domain-containing protein</fullName>
    </submittedName>
</protein>
<dbReference type="CDD" id="cd06850">
    <property type="entry name" value="biotinyl_domain"/>
    <property type="match status" value="1"/>
</dbReference>
<dbReference type="STRING" id="1192197.JBW_01396"/>
<dbReference type="InterPro" id="IPR050709">
    <property type="entry name" value="Biotin_Carboxyl_Carrier/Decarb"/>
</dbReference>
<reference evidence="4" key="2">
    <citation type="submission" date="2015-02" db="EMBL/GenBank/DDBJ databases">
        <title>Complete Genome Sequence of Pelosinus fermentans JBW45.</title>
        <authorList>
            <person name="De Leon K.B."/>
            <person name="Utturkar S.M."/>
            <person name="Camilleri L.B."/>
            <person name="Arkin A.P."/>
            <person name="Fields M.W."/>
            <person name="Brown S.D."/>
            <person name="Wall J.D."/>
        </authorList>
    </citation>
    <scope>NUCLEOTIDE SEQUENCE [LARGE SCALE GENOMIC DNA]</scope>
    <source>
        <strain evidence="4">JBW45</strain>
    </source>
</reference>
<dbReference type="InterPro" id="IPR000089">
    <property type="entry name" value="Biotin_lipoyl"/>
</dbReference>
<dbReference type="AlphaFoldDB" id="I9NR74"/>
<keyword evidence="1" id="KW-0092">Biotin</keyword>
<dbReference type="Gene3D" id="6.20.100.10">
    <property type="match status" value="1"/>
</dbReference>
<dbReference type="SUPFAM" id="SSF51230">
    <property type="entry name" value="Single hybrid motif"/>
    <property type="match status" value="1"/>
</dbReference>
<dbReference type="EMBL" id="CP010978">
    <property type="protein sequence ID" value="AJQ26748.1"/>
    <property type="molecule type" value="Genomic_DNA"/>
</dbReference>
<dbReference type="Pfam" id="PF00364">
    <property type="entry name" value="Biotin_lipoyl"/>
    <property type="match status" value="1"/>
</dbReference>
<name>I9NR74_9FIRM</name>
<dbReference type="PANTHER" id="PTHR45266:SF3">
    <property type="entry name" value="OXALOACETATE DECARBOXYLASE ALPHA CHAIN"/>
    <property type="match status" value="1"/>
</dbReference>
<feature type="domain" description="Lipoyl-binding" evidence="2">
    <location>
        <begin position="1"/>
        <end position="69"/>
    </location>
</feature>
<reference evidence="3 4" key="1">
    <citation type="journal article" date="2015" name="Genome Announc.">
        <title>Complete Genome Sequence of Pelosinus fermentans JBW45, a Member of a Remarkably Competitive Group of Negativicutes in the Firmicutes Phylum.</title>
        <authorList>
            <person name="De Leon K.B."/>
            <person name="Utturkar S.M."/>
            <person name="Camilleri L.B."/>
            <person name="Elias D.A."/>
            <person name="Arkin A.P."/>
            <person name="Fields M.W."/>
            <person name="Brown S.D."/>
            <person name="Wall J.D."/>
        </authorList>
    </citation>
    <scope>NUCLEOTIDE SEQUENCE [LARGE SCALE GENOMIC DNA]</scope>
    <source>
        <strain evidence="3 4">JBW45</strain>
    </source>
</reference>
<dbReference type="HOGENOM" id="CLU_016733_9_1_9"/>
<dbReference type="Proteomes" id="UP000005361">
    <property type="component" value="Chromosome"/>
</dbReference>
<sequence>MELKARVPGKVIEVTVKVGDSVKVKDVVAVMEAMKMKQKFPSSVEGTVKEIKVNAGDRVSAGDVIMIVE</sequence>
<dbReference type="InterPro" id="IPR011053">
    <property type="entry name" value="Single_hybrid_motif"/>
</dbReference>
<gene>
    <name evidence="3" type="ORF">JBW_01396</name>
</gene>
<evidence type="ECO:0000256" key="1">
    <source>
        <dbReference type="ARBA" id="ARBA00023267"/>
    </source>
</evidence>
<dbReference type="Gene3D" id="2.40.50.100">
    <property type="match status" value="1"/>
</dbReference>
<dbReference type="KEGG" id="pft:JBW_01396"/>
<dbReference type="PANTHER" id="PTHR45266">
    <property type="entry name" value="OXALOACETATE DECARBOXYLASE ALPHA CHAIN"/>
    <property type="match status" value="1"/>
</dbReference>
<evidence type="ECO:0000313" key="3">
    <source>
        <dbReference type="EMBL" id="AJQ26748.1"/>
    </source>
</evidence>
<dbReference type="RefSeq" id="WP_007956746.1">
    <property type="nucleotide sequence ID" value="NZ_CP010978.1"/>
</dbReference>
<evidence type="ECO:0000313" key="4">
    <source>
        <dbReference type="Proteomes" id="UP000005361"/>
    </source>
</evidence>